<protein>
    <submittedName>
        <fullName evidence="2">Uncharacterized protein</fullName>
    </submittedName>
</protein>
<evidence type="ECO:0000313" key="2">
    <source>
        <dbReference type="EMBL" id="KAG6590377.1"/>
    </source>
</evidence>
<evidence type="ECO:0000313" key="3">
    <source>
        <dbReference type="Proteomes" id="UP000685013"/>
    </source>
</evidence>
<sequence length="84" mass="9320">MCISPVKDDCSRRGGPPASHLPSNGLGPTNRERIRIWPLSSSKCISSPGWSTVRQTRHRLGAIDGTWKPIFRNTISIDTRIKGH</sequence>
<evidence type="ECO:0000256" key="1">
    <source>
        <dbReference type="SAM" id="MobiDB-lite"/>
    </source>
</evidence>
<proteinExistence type="predicted"/>
<organism evidence="2 3">
    <name type="scientific">Cucurbita argyrosperma subsp. sororia</name>
    <dbReference type="NCBI Taxonomy" id="37648"/>
    <lineage>
        <taxon>Eukaryota</taxon>
        <taxon>Viridiplantae</taxon>
        <taxon>Streptophyta</taxon>
        <taxon>Embryophyta</taxon>
        <taxon>Tracheophyta</taxon>
        <taxon>Spermatophyta</taxon>
        <taxon>Magnoliopsida</taxon>
        <taxon>eudicotyledons</taxon>
        <taxon>Gunneridae</taxon>
        <taxon>Pentapetalae</taxon>
        <taxon>rosids</taxon>
        <taxon>fabids</taxon>
        <taxon>Cucurbitales</taxon>
        <taxon>Cucurbitaceae</taxon>
        <taxon>Cucurbiteae</taxon>
        <taxon>Cucurbita</taxon>
    </lineage>
</organism>
<reference evidence="2 3" key="1">
    <citation type="journal article" date="2021" name="Hortic Res">
        <title>The domestication of Cucurbita argyrosperma as revealed by the genome of its wild relative.</title>
        <authorList>
            <person name="Barrera-Redondo J."/>
            <person name="Sanchez-de la Vega G."/>
            <person name="Aguirre-Liguori J.A."/>
            <person name="Castellanos-Morales G."/>
            <person name="Gutierrez-Guerrero Y.T."/>
            <person name="Aguirre-Dugua X."/>
            <person name="Aguirre-Planter E."/>
            <person name="Tenaillon M.I."/>
            <person name="Lira-Saade R."/>
            <person name="Eguiarte L.E."/>
        </authorList>
    </citation>
    <scope>NUCLEOTIDE SEQUENCE [LARGE SCALE GENOMIC DNA]</scope>
    <source>
        <strain evidence="2">JBR-2021</strain>
    </source>
</reference>
<accession>A0AAV6N3Q3</accession>
<dbReference type="EMBL" id="JAGKQH010000010">
    <property type="protein sequence ID" value="KAG6590377.1"/>
    <property type="molecule type" value="Genomic_DNA"/>
</dbReference>
<feature type="non-terminal residue" evidence="2">
    <location>
        <position position="1"/>
    </location>
</feature>
<feature type="region of interest" description="Disordered" evidence="1">
    <location>
        <begin position="1"/>
        <end position="30"/>
    </location>
</feature>
<keyword evidence="3" id="KW-1185">Reference proteome</keyword>
<comment type="caution">
    <text evidence="2">The sequence shown here is derived from an EMBL/GenBank/DDBJ whole genome shotgun (WGS) entry which is preliminary data.</text>
</comment>
<dbReference type="Proteomes" id="UP000685013">
    <property type="component" value="Chromosome 10"/>
</dbReference>
<feature type="compositionally biased region" description="Basic and acidic residues" evidence="1">
    <location>
        <begin position="1"/>
        <end position="12"/>
    </location>
</feature>
<gene>
    <name evidence="2" type="ORF">SDJN03_15800</name>
</gene>
<dbReference type="AlphaFoldDB" id="A0AAV6N3Q3"/>
<name>A0AAV6N3Q3_9ROSI</name>